<keyword evidence="3" id="KW-1185">Reference proteome</keyword>
<dbReference type="EMBL" id="BRZM01004477">
    <property type="protein sequence ID" value="GLD57428.1"/>
    <property type="molecule type" value="Genomic_DNA"/>
</dbReference>
<sequence length="95" mass="10748">MRLERWLENCRKTFGDKDSNQRPNTHAQQMENLARLCSAATPIYICISASALIDHATQLNSPIHPIIMYSVILYMLFSVATSGLDNQRLNLCTAH</sequence>
<comment type="caution">
    <text evidence="2">The sequence shown here is derived from an EMBL/GenBank/DDBJ whole genome shotgun (WGS) entry which is preliminary data.</text>
</comment>
<evidence type="ECO:0000313" key="3">
    <source>
        <dbReference type="Proteomes" id="UP001279410"/>
    </source>
</evidence>
<dbReference type="AlphaFoldDB" id="A0AAD3MNQ0"/>
<accession>A0AAD3MNQ0</accession>
<feature type="transmembrane region" description="Helical" evidence="1">
    <location>
        <begin position="33"/>
        <end position="53"/>
    </location>
</feature>
<organism evidence="2 3">
    <name type="scientific">Lates japonicus</name>
    <name type="common">Japanese lates</name>
    <dbReference type="NCBI Taxonomy" id="270547"/>
    <lineage>
        <taxon>Eukaryota</taxon>
        <taxon>Metazoa</taxon>
        <taxon>Chordata</taxon>
        <taxon>Craniata</taxon>
        <taxon>Vertebrata</taxon>
        <taxon>Euteleostomi</taxon>
        <taxon>Actinopterygii</taxon>
        <taxon>Neopterygii</taxon>
        <taxon>Teleostei</taxon>
        <taxon>Neoteleostei</taxon>
        <taxon>Acanthomorphata</taxon>
        <taxon>Carangaria</taxon>
        <taxon>Carangaria incertae sedis</taxon>
        <taxon>Centropomidae</taxon>
        <taxon>Lates</taxon>
    </lineage>
</organism>
<reference evidence="2" key="1">
    <citation type="submission" date="2022-08" db="EMBL/GenBank/DDBJ databases">
        <title>Genome sequencing of akame (Lates japonicus).</title>
        <authorList>
            <person name="Hashiguchi Y."/>
            <person name="Takahashi H."/>
        </authorList>
    </citation>
    <scope>NUCLEOTIDE SEQUENCE</scope>
    <source>
        <strain evidence="2">Kochi</strain>
    </source>
</reference>
<keyword evidence="1" id="KW-0812">Transmembrane</keyword>
<protein>
    <submittedName>
        <fullName evidence="2">Protein furry homolog-like protein</fullName>
    </submittedName>
</protein>
<dbReference type="Proteomes" id="UP001279410">
    <property type="component" value="Unassembled WGS sequence"/>
</dbReference>
<proteinExistence type="predicted"/>
<keyword evidence="1" id="KW-0472">Membrane</keyword>
<name>A0AAD3MNQ0_LATJO</name>
<feature type="transmembrane region" description="Helical" evidence="1">
    <location>
        <begin position="65"/>
        <end position="84"/>
    </location>
</feature>
<evidence type="ECO:0000313" key="2">
    <source>
        <dbReference type="EMBL" id="GLD57428.1"/>
    </source>
</evidence>
<evidence type="ECO:0000256" key="1">
    <source>
        <dbReference type="SAM" id="Phobius"/>
    </source>
</evidence>
<keyword evidence="1" id="KW-1133">Transmembrane helix</keyword>
<gene>
    <name evidence="2" type="ORF">AKAME5_002873700</name>
</gene>